<protein>
    <submittedName>
        <fullName evidence="6">Pirin family protein</fullName>
    </submittedName>
</protein>
<feature type="binding site" evidence="2">
    <location>
        <position position="59"/>
    </location>
    <ligand>
        <name>Fe cation</name>
        <dbReference type="ChEBI" id="CHEBI:24875"/>
    </ligand>
</feature>
<keyword evidence="2" id="KW-0479">Metal-binding</keyword>
<feature type="binding site" evidence="2">
    <location>
        <position position="101"/>
    </location>
    <ligand>
        <name>Fe cation</name>
        <dbReference type="ChEBI" id="CHEBI:24875"/>
    </ligand>
</feature>
<comment type="cofactor">
    <cofactor evidence="2">
        <name>Fe cation</name>
        <dbReference type="ChEBI" id="CHEBI:24875"/>
    </cofactor>
    <text evidence="2">Binds 1 Fe cation per subunit.</text>
</comment>
<feature type="binding site" evidence="2">
    <location>
        <position position="103"/>
    </location>
    <ligand>
        <name>Fe cation</name>
        <dbReference type="ChEBI" id="CHEBI:24875"/>
    </ligand>
</feature>
<organism evidence="6 7">
    <name type="scientific">SAR86 cluster bacterium</name>
    <dbReference type="NCBI Taxonomy" id="2030880"/>
    <lineage>
        <taxon>Bacteria</taxon>
        <taxon>Pseudomonadati</taxon>
        <taxon>Pseudomonadota</taxon>
        <taxon>Gammaproteobacteria</taxon>
        <taxon>SAR86 cluster</taxon>
    </lineage>
</organism>
<dbReference type="InterPro" id="IPR014710">
    <property type="entry name" value="RmlC-like_jellyroll"/>
</dbReference>
<proteinExistence type="inferred from homology"/>
<keyword evidence="7" id="KW-1185">Reference proteome</keyword>
<reference evidence="6" key="1">
    <citation type="submission" date="2022-05" db="EMBL/GenBank/DDBJ databases">
        <title>Single-amplified genomics reveal most streamlined microbe among free-living bacteria.</title>
        <authorList>
            <person name="Roda-Garcia J."/>
            <person name="Haro-Moreno J.M."/>
            <person name="Rodriguez-Valera F."/>
            <person name="Almagro-Moreno S."/>
            <person name="Lopez-Perez M."/>
        </authorList>
    </citation>
    <scope>NUCLEOTIDE SEQUENCE</scope>
    <source>
        <strain evidence="6">TMED112-D2-2</strain>
    </source>
</reference>
<sequence length="227" mass="25094">MTNKISYESLGYVNHGWLEARHHFSFGSYKDPNRTGFGDLVVINDDLIAAQSGFATHGHDNMEIITYVRQGAITHEDSLGNKGKTNAGDVQVMSAGTGVKHSEHNLEDETTSLYQIWIKPNALNVEPRWDAMEFPKEHVENSLNLVVGGSDEAPLFIHANADIYAGKIKAKKELNHKLKRSGYVLASFGAFEVNGIKLKKGDALEITDADELKITTQEESELLVIDV</sequence>
<dbReference type="Pfam" id="PF17954">
    <property type="entry name" value="Pirin_C_2"/>
    <property type="match status" value="1"/>
</dbReference>
<dbReference type="PANTHER" id="PTHR43212">
    <property type="entry name" value="QUERCETIN 2,3-DIOXYGENASE"/>
    <property type="match status" value="1"/>
</dbReference>
<feature type="domain" description="Pirin N-terminal" evidence="4">
    <location>
        <begin position="15"/>
        <end position="118"/>
    </location>
</feature>
<dbReference type="SUPFAM" id="SSF51182">
    <property type="entry name" value="RmlC-like cupins"/>
    <property type="match status" value="1"/>
</dbReference>
<evidence type="ECO:0000259" key="4">
    <source>
        <dbReference type="Pfam" id="PF02678"/>
    </source>
</evidence>
<dbReference type="GO" id="GO:0046872">
    <property type="term" value="F:metal ion binding"/>
    <property type="evidence" value="ECO:0007669"/>
    <property type="project" value="UniProtKB-KW"/>
</dbReference>
<dbReference type="PIRSF" id="PIRSF006232">
    <property type="entry name" value="Pirin"/>
    <property type="match status" value="1"/>
</dbReference>
<gene>
    <name evidence="6" type="ORF">M9B40_03605</name>
</gene>
<dbReference type="InterPro" id="IPR041602">
    <property type="entry name" value="Quercetinase_C"/>
</dbReference>
<evidence type="ECO:0000256" key="3">
    <source>
        <dbReference type="RuleBase" id="RU003457"/>
    </source>
</evidence>
<dbReference type="Proteomes" id="UP001056381">
    <property type="component" value="Chromosome"/>
</dbReference>
<dbReference type="CDD" id="cd02910">
    <property type="entry name" value="cupin_Yhhw_N"/>
    <property type="match status" value="1"/>
</dbReference>
<name>A0A9Q8X3T9_9GAMM</name>
<dbReference type="PANTHER" id="PTHR43212:SF3">
    <property type="entry name" value="QUERCETIN 2,3-DIOXYGENASE"/>
    <property type="match status" value="1"/>
</dbReference>
<evidence type="ECO:0000259" key="5">
    <source>
        <dbReference type="Pfam" id="PF17954"/>
    </source>
</evidence>
<evidence type="ECO:0000313" key="7">
    <source>
        <dbReference type="Proteomes" id="UP001056381"/>
    </source>
</evidence>
<dbReference type="InterPro" id="IPR012093">
    <property type="entry name" value="Pirin"/>
</dbReference>
<evidence type="ECO:0000313" key="6">
    <source>
        <dbReference type="EMBL" id="URQ62821.1"/>
    </source>
</evidence>
<evidence type="ECO:0000256" key="2">
    <source>
        <dbReference type="PIRSR" id="PIRSR006232-1"/>
    </source>
</evidence>
<dbReference type="Gene3D" id="2.60.120.10">
    <property type="entry name" value="Jelly Rolls"/>
    <property type="match status" value="2"/>
</dbReference>
<keyword evidence="2" id="KW-0408">Iron</keyword>
<dbReference type="AlphaFoldDB" id="A0A9Q8X3T9"/>
<comment type="similarity">
    <text evidence="1 3">Belongs to the pirin family.</text>
</comment>
<dbReference type="InterPro" id="IPR003829">
    <property type="entry name" value="Pirin_N_dom"/>
</dbReference>
<dbReference type="Pfam" id="PF02678">
    <property type="entry name" value="Pirin"/>
    <property type="match status" value="1"/>
</dbReference>
<dbReference type="InterPro" id="IPR011051">
    <property type="entry name" value="RmlC_Cupin_sf"/>
</dbReference>
<feature type="binding site" evidence="2">
    <location>
        <position position="57"/>
    </location>
    <ligand>
        <name>Fe cation</name>
        <dbReference type="ChEBI" id="CHEBI:24875"/>
    </ligand>
</feature>
<dbReference type="EMBL" id="CP097966">
    <property type="protein sequence ID" value="URQ62821.1"/>
    <property type="molecule type" value="Genomic_DNA"/>
</dbReference>
<accession>A0A9Q8X3T9</accession>
<evidence type="ECO:0000256" key="1">
    <source>
        <dbReference type="ARBA" id="ARBA00008416"/>
    </source>
</evidence>
<feature type="domain" description="Quercetin 2,3-dioxygenase C-terminal cupin" evidence="5">
    <location>
        <begin position="151"/>
        <end position="227"/>
    </location>
</feature>